<evidence type="ECO:0000313" key="4">
    <source>
        <dbReference type="Proteomes" id="UP000242287"/>
    </source>
</evidence>
<reference evidence="3 4" key="1">
    <citation type="submission" date="2014-02" db="EMBL/GenBank/DDBJ databases">
        <title>Transposable element dynamics among asymbiotic and ectomycorrhizal Amanita fungi.</title>
        <authorList>
            <consortium name="DOE Joint Genome Institute"/>
            <person name="Hess J."/>
            <person name="Skrede I."/>
            <person name="Wolfe B."/>
            <person name="LaButti K."/>
            <person name="Ohm R.A."/>
            <person name="Grigoriev I.V."/>
            <person name="Pringle A."/>
        </authorList>
    </citation>
    <scope>NUCLEOTIDE SEQUENCE [LARGE SCALE GENOMIC DNA]</scope>
    <source>
        <strain evidence="3 4">SKay4041</strain>
    </source>
</reference>
<feature type="region of interest" description="Disordered" evidence="1">
    <location>
        <begin position="984"/>
        <end position="1024"/>
    </location>
</feature>
<feature type="compositionally biased region" description="Low complexity" evidence="1">
    <location>
        <begin position="308"/>
        <end position="317"/>
    </location>
</feature>
<feature type="compositionally biased region" description="Basic and acidic residues" evidence="1">
    <location>
        <begin position="945"/>
        <end position="955"/>
    </location>
</feature>
<feature type="compositionally biased region" description="Acidic residues" evidence="1">
    <location>
        <begin position="520"/>
        <end position="544"/>
    </location>
</feature>
<dbReference type="GO" id="GO:0032012">
    <property type="term" value="P:regulation of ARF protein signal transduction"/>
    <property type="evidence" value="ECO:0007669"/>
    <property type="project" value="InterPro"/>
</dbReference>
<accession>A0A2A9NQF9</accession>
<evidence type="ECO:0000313" key="3">
    <source>
        <dbReference type="EMBL" id="PFH51554.1"/>
    </source>
</evidence>
<feature type="region of interest" description="Disordered" evidence="1">
    <location>
        <begin position="358"/>
        <end position="482"/>
    </location>
</feature>
<feature type="compositionally biased region" description="Polar residues" evidence="1">
    <location>
        <begin position="1550"/>
        <end position="1563"/>
    </location>
</feature>
<dbReference type="PROSITE" id="PS50190">
    <property type="entry name" value="SEC7"/>
    <property type="match status" value="1"/>
</dbReference>
<feature type="compositionally biased region" description="Low complexity" evidence="1">
    <location>
        <begin position="841"/>
        <end position="851"/>
    </location>
</feature>
<dbReference type="Proteomes" id="UP000242287">
    <property type="component" value="Unassembled WGS sequence"/>
</dbReference>
<feature type="compositionally biased region" description="Polar residues" evidence="1">
    <location>
        <begin position="984"/>
        <end position="1000"/>
    </location>
</feature>
<name>A0A2A9NQF9_9AGAR</name>
<dbReference type="PANTHER" id="PTHR10663:SF373">
    <property type="entry name" value="PH AND SEC7 DOMAIN-CONTAINING PROTEIN C11E3.11C"/>
    <property type="match status" value="1"/>
</dbReference>
<evidence type="ECO:0000256" key="1">
    <source>
        <dbReference type="SAM" id="MobiDB-lite"/>
    </source>
</evidence>
<sequence length="1654" mass="183133">MDPSHHPSPSEQRMLAVARLKRAASLPRMKDGRRPPMHPEAMSEGEKAPTDEEKNNDTETPPPPQDQDNIEVVAETNIEVEAGVEERAEPEECVQEESVQAEQRPASPAAQTRAKRRSRSRSRSRGSKDFKGRARATQSPTPVSMMTGDSSQDDSPVPPPAIPLPFVISPMPHLAALQHSHLLRSPTPTIPEPYIFYPATASPTPMLPSLEAIQRGLFRSNSANGTAASRRRAFQKLIGADVEQSPPFTPPPPGVLGRNNTVSGGERSAARQLMLSRLNGRIAEAEANGVDDVRPSTPKRRRRRSRRGSTSATATTAITESDYQSTAPNTPLPPPTPSLPMTNNMVDIRSLSTTPNFIISASYPDEPQVESELLEDEDADADADIDPDQVQADMHGLARRRSLVIEEEDEDEVRRYPDIPSTPHRNSESPSRIPHSSDAPSITSVESEVPVFLSRRTPSRNEPFPSSPFTTPLKEKSGGDEDEVVLHADTHRAWTPFQDIQPEREMSWIPEAEYRIPVHDEEDEYQDDDPDQEDANDVPDEDADPVSARSSNHFSPQETYGTSSPRDSAASNHVVIESENFSDAPNSQVPPSPTSSAPPSQPSAPPLHDETMLPELYIPRLSDITRSPAERSPLERESTDLDTPNGDLSKRNGEASSPSTWEKMKTTLMRTASSSGRRSRSNSILNRDRRDQVDTSLNRESGNSLTLTKHDKGDSTSQGQQSLMQSPSASASILSLTPYTPTRGAPSPIPPATPADIQKYQDAKLFPFPGMYKLEVQRRAKGLPTASSSVPDVPNTYYSSNEDGQTQSFATSPTRTPELTRERKLSHQASDTRLVEQANLSKTSSSTSGSKLPMNLPAVRQWLTKRNGKKNPSGITVNPEPKNSPNKKPLLADILKRKESELGTDWEDISTPSTTSGDTLLVRRMSKSTSKESDRGQNSVNGSGRTEHTDTERTPKAKKVMPPMDFGSETEPFSSFRATTSLSTVDPQLSATPDPLSSVSDYAPPTPESSSRTSSRYSDRGSQGAQLLQRLEDYMARSSRASLLSCMDDPPRKLILSSPVLQVVNPNTVKDRLLFLFNDILVVAKPISQDQNPLNGSDKRCIVKSVVMLRDLRLGLDRGEFQTKAPSNTLMSRSSLVRVFVHQFSKDPDQAIATIFAKSQIREDHTLLGQLLFRTIELDRTKLGEYLSRRTCRSTLKAYLDSFGFVGLRVDQALRTFLLSVHIPSKTSTVSSSPLDYLLDQFSSRWYEANAKFVAYDKDLACRLVRALVQLNELLHGGVAQEQGSSVPLKQDIPSQIFVDAFRKADPRYLVSDEFLEDLYHSIRLERLSQARCSSTISSADQIITIKRSLPTRLTYKVQSDPIILRIPQADPQLTIQLYGQDLVFDPPVLTFAKSPEASFRVMGSSLGMKRMIMCRSGPNALKYSGLPQSSSLVVERAFMRNTFQVAFLNHLGVKRRYMFSVDDPIVRHQWTVSLKMQLDNTMSGTPTLPVSLPGNAWEFFRASQRISFRVLQETLTGVSTTPTHKYKDKINSLPYSTLMNGRHVHPNVCNETSSSTQLSISHTRSKSRSKVYHKHGAGRNELDLLSDRYNSQAHQSGDDTDQQGSTDQECQDESVGPTWSARELELYCQQNSILAMVSTSLLFSGQQEQQQAS</sequence>
<feature type="compositionally biased region" description="Polar residues" evidence="1">
    <location>
        <begin position="136"/>
        <end position="148"/>
    </location>
</feature>
<dbReference type="SMART" id="SM00222">
    <property type="entry name" value="Sec7"/>
    <property type="match status" value="1"/>
</dbReference>
<feature type="compositionally biased region" description="Basic residues" evidence="1">
    <location>
        <begin position="1564"/>
        <end position="1577"/>
    </location>
</feature>
<dbReference type="InterPro" id="IPR023394">
    <property type="entry name" value="Sec7_C_sf"/>
</dbReference>
<feature type="region of interest" description="Disordered" evidence="1">
    <location>
        <begin position="20"/>
        <end position="164"/>
    </location>
</feature>
<feature type="region of interest" description="Disordered" evidence="1">
    <location>
        <begin position="494"/>
        <end position="755"/>
    </location>
</feature>
<dbReference type="SUPFAM" id="SSF50729">
    <property type="entry name" value="PH domain-like"/>
    <property type="match status" value="1"/>
</dbReference>
<feature type="compositionally biased region" description="Polar residues" evidence="1">
    <location>
        <begin position="548"/>
        <end position="571"/>
    </location>
</feature>
<feature type="compositionally biased region" description="Polar residues" evidence="1">
    <location>
        <begin position="785"/>
        <end position="817"/>
    </location>
</feature>
<dbReference type="InterPro" id="IPR000904">
    <property type="entry name" value="Sec7_dom"/>
</dbReference>
<feature type="compositionally biased region" description="Polar residues" evidence="1">
    <location>
        <begin position="694"/>
        <end position="707"/>
    </location>
</feature>
<feature type="region of interest" description="Disordered" evidence="1">
    <location>
        <begin position="783"/>
        <end position="889"/>
    </location>
</feature>
<feature type="region of interest" description="Disordered" evidence="1">
    <location>
        <begin position="242"/>
        <end position="268"/>
    </location>
</feature>
<feature type="compositionally biased region" description="Basic and acidic residues" evidence="1">
    <location>
        <begin position="501"/>
        <end position="519"/>
    </location>
</feature>
<dbReference type="STRING" id="703135.A0A2A9NQF9"/>
<dbReference type="Gene3D" id="1.10.220.20">
    <property type="match status" value="1"/>
</dbReference>
<dbReference type="Pfam" id="PF01369">
    <property type="entry name" value="Sec7"/>
    <property type="match status" value="1"/>
</dbReference>
<feature type="region of interest" description="Disordered" evidence="1">
    <location>
        <begin position="1592"/>
        <end position="1617"/>
    </location>
</feature>
<feature type="region of interest" description="Disordered" evidence="1">
    <location>
        <begin position="1545"/>
        <end position="1577"/>
    </location>
</feature>
<feature type="region of interest" description="Disordered" evidence="1">
    <location>
        <begin position="287"/>
        <end position="343"/>
    </location>
</feature>
<protein>
    <recommendedName>
        <fullName evidence="2">SEC7 domain-containing protein</fullName>
    </recommendedName>
</protein>
<feature type="compositionally biased region" description="Low complexity" evidence="1">
    <location>
        <begin position="878"/>
        <end position="889"/>
    </location>
</feature>
<keyword evidence="4" id="KW-1185">Reference proteome</keyword>
<dbReference type="InterPro" id="IPR035999">
    <property type="entry name" value="Sec7_dom_sf"/>
</dbReference>
<dbReference type="Gene3D" id="1.10.1000.11">
    <property type="entry name" value="Arf Nucleotide-binding Site Opener,domain 2"/>
    <property type="match status" value="1"/>
</dbReference>
<feature type="region of interest" description="Disordered" evidence="1">
    <location>
        <begin position="905"/>
        <end position="972"/>
    </location>
</feature>
<dbReference type="GO" id="GO:0005085">
    <property type="term" value="F:guanyl-nucleotide exchange factor activity"/>
    <property type="evidence" value="ECO:0007669"/>
    <property type="project" value="InterPro"/>
</dbReference>
<dbReference type="EMBL" id="KZ301987">
    <property type="protein sequence ID" value="PFH51554.1"/>
    <property type="molecule type" value="Genomic_DNA"/>
</dbReference>
<organism evidence="3 4">
    <name type="scientific">Amanita thiersii Skay4041</name>
    <dbReference type="NCBI Taxonomy" id="703135"/>
    <lineage>
        <taxon>Eukaryota</taxon>
        <taxon>Fungi</taxon>
        <taxon>Dikarya</taxon>
        <taxon>Basidiomycota</taxon>
        <taxon>Agaricomycotina</taxon>
        <taxon>Agaricomycetes</taxon>
        <taxon>Agaricomycetidae</taxon>
        <taxon>Agaricales</taxon>
        <taxon>Pluteineae</taxon>
        <taxon>Amanitaceae</taxon>
        <taxon>Amanita</taxon>
    </lineage>
</organism>
<feature type="compositionally biased region" description="Basic residues" evidence="1">
    <location>
        <begin position="113"/>
        <end position="125"/>
    </location>
</feature>
<feature type="compositionally biased region" description="Basic and acidic residues" evidence="1">
    <location>
        <begin position="473"/>
        <end position="482"/>
    </location>
</feature>
<feature type="compositionally biased region" description="Basic and acidic residues" evidence="1">
    <location>
        <begin position="628"/>
        <end position="639"/>
    </location>
</feature>
<dbReference type="PANTHER" id="PTHR10663">
    <property type="entry name" value="GUANYL-NUCLEOTIDE EXCHANGE FACTOR"/>
    <property type="match status" value="1"/>
</dbReference>
<feature type="compositionally biased region" description="Low complexity" evidence="1">
    <location>
        <begin position="1009"/>
        <end position="1022"/>
    </location>
</feature>
<feature type="compositionally biased region" description="Polar residues" evidence="1">
    <location>
        <begin position="715"/>
        <end position="740"/>
    </location>
</feature>
<evidence type="ECO:0000259" key="2">
    <source>
        <dbReference type="PROSITE" id="PS50190"/>
    </source>
</evidence>
<gene>
    <name evidence="3" type="ORF">AMATHDRAFT_47067</name>
</gene>
<feature type="compositionally biased region" description="Polar residues" evidence="1">
    <location>
        <begin position="318"/>
        <end position="327"/>
    </location>
</feature>
<feature type="compositionally biased region" description="Basic residues" evidence="1">
    <location>
        <begin position="297"/>
        <end position="307"/>
    </location>
</feature>
<feature type="compositionally biased region" description="Basic and acidic residues" evidence="1">
    <location>
        <begin position="44"/>
        <end position="57"/>
    </location>
</feature>
<feature type="compositionally biased region" description="Acidic residues" evidence="1">
    <location>
        <begin position="367"/>
        <end position="387"/>
    </location>
</feature>
<dbReference type="SUPFAM" id="SSF48425">
    <property type="entry name" value="Sec7 domain"/>
    <property type="match status" value="1"/>
</dbReference>
<proteinExistence type="predicted"/>
<feature type="compositionally biased region" description="Low complexity" evidence="1">
    <location>
        <begin position="673"/>
        <end position="685"/>
    </location>
</feature>
<feature type="domain" description="SEC7" evidence="2">
    <location>
        <begin position="1126"/>
        <end position="1326"/>
    </location>
</feature>
<dbReference type="OrthoDB" id="430364at2759"/>